<dbReference type="PANTHER" id="PTHR44757">
    <property type="entry name" value="DIGUANYLATE CYCLASE DGCP"/>
    <property type="match status" value="1"/>
</dbReference>
<dbReference type="CDD" id="cd01948">
    <property type="entry name" value="EAL"/>
    <property type="match status" value="1"/>
</dbReference>
<feature type="domain" description="GGDEF" evidence="2">
    <location>
        <begin position="207"/>
        <end position="340"/>
    </location>
</feature>
<protein>
    <submittedName>
        <fullName evidence="3">Bifunctional diguanylate cyclase/phosphodiesterase</fullName>
    </submittedName>
</protein>
<dbReference type="Pfam" id="PF00990">
    <property type="entry name" value="GGDEF"/>
    <property type="match status" value="1"/>
</dbReference>
<reference evidence="4" key="1">
    <citation type="journal article" date="2019" name="Int. J. Syst. Evol. Microbiol.">
        <title>The Global Catalogue of Microorganisms (GCM) 10K type strain sequencing project: providing services to taxonomists for standard genome sequencing and annotation.</title>
        <authorList>
            <consortium name="The Broad Institute Genomics Platform"/>
            <consortium name="The Broad Institute Genome Sequencing Center for Infectious Disease"/>
            <person name="Wu L."/>
            <person name="Ma J."/>
        </authorList>
    </citation>
    <scope>NUCLEOTIDE SEQUENCE [LARGE SCALE GENOMIC DNA]</scope>
    <source>
        <strain evidence="4">CCUG 56029</strain>
    </source>
</reference>
<dbReference type="Gene3D" id="3.30.70.270">
    <property type="match status" value="1"/>
</dbReference>
<keyword evidence="4" id="KW-1185">Reference proteome</keyword>
<dbReference type="SUPFAM" id="SSF55073">
    <property type="entry name" value="Nucleotide cyclase"/>
    <property type="match status" value="1"/>
</dbReference>
<dbReference type="SMART" id="SM00267">
    <property type="entry name" value="GGDEF"/>
    <property type="match status" value="1"/>
</dbReference>
<dbReference type="PANTHER" id="PTHR44757:SF2">
    <property type="entry name" value="BIOFILM ARCHITECTURE MAINTENANCE PROTEIN MBAA"/>
    <property type="match status" value="1"/>
</dbReference>
<gene>
    <name evidence="3" type="ORF">ACFOZ9_13055</name>
</gene>
<dbReference type="Pfam" id="PF01590">
    <property type="entry name" value="GAF"/>
    <property type="match status" value="1"/>
</dbReference>
<dbReference type="EMBL" id="JBHSEH010000017">
    <property type="protein sequence ID" value="MFC4427138.1"/>
    <property type="molecule type" value="Genomic_DNA"/>
</dbReference>
<dbReference type="NCBIfam" id="TIGR00254">
    <property type="entry name" value="GGDEF"/>
    <property type="match status" value="1"/>
</dbReference>
<organism evidence="3 4">
    <name type="scientific">Deinococcus navajonensis</name>
    <dbReference type="NCBI Taxonomy" id="309884"/>
    <lineage>
        <taxon>Bacteria</taxon>
        <taxon>Thermotogati</taxon>
        <taxon>Deinococcota</taxon>
        <taxon>Deinococci</taxon>
        <taxon>Deinococcales</taxon>
        <taxon>Deinococcaceae</taxon>
        <taxon>Deinococcus</taxon>
    </lineage>
</organism>
<dbReference type="InterPro" id="IPR003018">
    <property type="entry name" value="GAF"/>
</dbReference>
<sequence length="598" mass="66111">MTAPDPASERKRLNALARYEVLDTLPEAEFDRVTRIVARQLQVPITFINFIDESRGWFKAAHGTLVRQQDRNMSVCQYAIEQPEVTVVPDLQDDPRFYDTSIRFEDALVRSYIGAPLTAPGGERIGTLSAVDTRPRVFSADQQALMSDLAAVVIDELELRLAIRNWQEADRRSSHAAFHDPLTGLPNRAWFLAHAELALQQAHRHGTHLAVLMLDLDHFKHVNDSLGHLAGDALLRVMAARLSGSLRSGDTVARFAGDEFVMLLNDLTDPLDAALVANLVLDELRRPVELEGHHLSTSGSIGIAVYPRDFQEVPALLRAADIAMYHAKQQGGGRFCFHTEAMSAAAAEKLHRHIALENAVQGQGFELYYQPQVDLRSQQVIGVEVLLRWPQPDGSVQLPGAFIPLAEQSKLIVPLGEWVLQQACAQLQRWRTQGQLTWKVSVNVSAQQWMAPDFVRQVKDALQQSGLPPECLVLEVTESQVISRPTVARGVLAALQALAVEVSLDDFGMGYANLSQLALMSFQQLKLDRSLVALMATDRRYETLVRHTISLARELGVSVVGEGVETLQQQELLTRCGCAVGQGFLFGQPAPASAYLAR</sequence>
<dbReference type="SUPFAM" id="SSF141868">
    <property type="entry name" value="EAL domain-like"/>
    <property type="match status" value="1"/>
</dbReference>
<dbReference type="PROSITE" id="PS50883">
    <property type="entry name" value="EAL"/>
    <property type="match status" value="1"/>
</dbReference>
<evidence type="ECO:0000313" key="3">
    <source>
        <dbReference type="EMBL" id="MFC4427138.1"/>
    </source>
</evidence>
<feature type="domain" description="EAL" evidence="1">
    <location>
        <begin position="349"/>
        <end position="598"/>
    </location>
</feature>
<name>A0ABV8XTF7_9DEIO</name>
<dbReference type="SMART" id="SM00065">
    <property type="entry name" value="GAF"/>
    <property type="match status" value="1"/>
</dbReference>
<dbReference type="SUPFAM" id="SSF55781">
    <property type="entry name" value="GAF domain-like"/>
    <property type="match status" value="1"/>
</dbReference>
<comment type="caution">
    <text evidence="3">The sequence shown here is derived from an EMBL/GenBank/DDBJ whole genome shotgun (WGS) entry which is preliminary data.</text>
</comment>
<dbReference type="Gene3D" id="3.30.450.40">
    <property type="match status" value="1"/>
</dbReference>
<dbReference type="RefSeq" id="WP_380040327.1">
    <property type="nucleotide sequence ID" value="NZ_JBHSEH010000017.1"/>
</dbReference>
<dbReference type="Gene3D" id="3.20.20.450">
    <property type="entry name" value="EAL domain"/>
    <property type="match status" value="1"/>
</dbReference>
<dbReference type="InterPro" id="IPR043128">
    <property type="entry name" value="Rev_trsase/Diguanyl_cyclase"/>
</dbReference>
<dbReference type="CDD" id="cd01949">
    <property type="entry name" value="GGDEF"/>
    <property type="match status" value="1"/>
</dbReference>
<dbReference type="Proteomes" id="UP001595998">
    <property type="component" value="Unassembled WGS sequence"/>
</dbReference>
<dbReference type="InterPro" id="IPR029787">
    <property type="entry name" value="Nucleotide_cyclase"/>
</dbReference>
<evidence type="ECO:0000259" key="2">
    <source>
        <dbReference type="PROSITE" id="PS50887"/>
    </source>
</evidence>
<dbReference type="InterPro" id="IPR001633">
    <property type="entry name" value="EAL_dom"/>
</dbReference>
<dbReference type="Pfam" id="PF00563">
    <property type="entry name" value="EAL"/>
    <property type="match status" value="1"/>
</dbReference>
<dbReference type="SMART" id="SM00052">
    <property type="entry name" value="EAL"/>
    <property type="match status" value="1"/>
</dbReference>
<accession>A0ABV8XTF7</accession>
<dbReference type="InterPro" id="IPR029016">
    <property type="entry name" value="GAF-like_dom_sf"/>
</dbReference>
<dbReference type="InterPro" id="IPR052155">
    <property type="entry name" value="Biofilm_reg_signaling"/>
</dbReference>
<dbReference type="InterPro" id="IPR000160">
    <property type="entry name" value="GGDEF_dom"/>
</dbReference>
<dbReference type="InterPro" id="IPR035919">
    <property type="entry name" value="EAL_sf"/>
</dbReference>
<proteinExistence type="predicted"/>
<evidence type="ECO:0000259" key="1">
    <source>
        <dbReference type="PROSITE" id="PS50883"/>
    </source>
</evidence>
<evidence type="ECO:0000313" key="4">
    <source>
        <dbReference type="Proteomes" id="UP001595998"/>
    </source>
</evidence>
<dbReference type="PROSITE" id="PS50887">
    <property type="entry name" value="GGDEF"/>
    <property type="match status" value="1"/>
</dbReference>